<dbReference type="SMART" id="SM00387">
    <property type="entry name" value="HATPase_c"/>
    <property type="match status" value="1"/>
</dbReference>
<comment type="catalytic activity">
    <reaction evidence="1">
        <text>ATP + protein L-histidine = ADP + protein N-phospho-L-histidine.</text>
        <dbReference type="EC" id="2.7.13.3"/>
    </reaction>
</comment>
<evidence type="ECO:0000259" key="7">
    <source>
        <dbReference type="PROSITE" id="PS50112"/>
    </source>
</evidence>
<evidence type="ECO:0000256" key="2">
    <source>
        <dbReference type="ARBA" id="ARBA00012438"/>
    </source>
</evidence>
<feature type="domain" description="Histidine kinase" evidence="6">
    <location>
        <begin position="420"/>
        <end position="638"/>
    </location>
</feature>
<dbReference type="AlphaFoldDB" id="A0A848LY16"/>
<dbReference type="Gene3D" id="3.30.450.20">
    <property type="entry name" value="PAS domain"/>
    <property type="match status" value="3"/>
</dbReference>
<dbReference type="EMBL" id="JABBJJ010000462">
    <property type="protein sequence ID" value="NMO22716.1"/>
    <property type="molecule type" value="Genomic_DNA"/>
</dbReference>
<dbReference type="Pfam" id="PF00512">
    <property type="entry name" value="HisKA"/>
    <property type="match status" value="1"/>
</dbReference>
<dbReference type="InterPro" id="IPR036097">
    <property type="entry name" value="HisK_dim/P_sf"/>
</dbReference>
<dbReference type="InterPro" id="IPR003594">
    <property type="entry name" value="HATPase_dom"/>
</dbReference>
<accession>A0A848LY16</accession>
<dbReference type="PANTHER" id="PTHR43047:SF72">
    <property type="entry name" value="OSMOSENSING HISTIDINE PROTEIN KINASE SLN1"/>
    <property type="match status" value="1"/>
</dbReference>
<dbReference type="SMART" id="SM00388">
    <property type="entry name" value="HisKA"/>
    <property type="match status" value="1"/>
</dbReference>
<dbReference type="PROSITE" id="PS50109">
    <property type="entry name" value="HIS_KIN"/>
    <property type="match status" value="1"/>
</dbReference>
<dbReference type="GO" id="GO:0000155">
    <property type="term" value="F:phosphorelay sensor kinase activity"/>
    <property type="evidence" value="ECO:0007669"/>
    <property type="project" value="InterPro"/>
</dbReference>
<evidence type="ECO:0000313" key="9">
    <source>
        <dbReference type="EMBL" id="NMO22716.1"/>
    </source>
</evidence>
<evidence type="ECO:0000259" key="8">
    <source>
        <dbReference type="PROSITE" id="PS50113"/>
    </source>
</evidence>
<evidence type="ECO:0000256" key="4">
    <source>
        <dbReference type="ARBA" id="ARBA00022679"/>
    </source>
</evidence>
<dbReference type="NCBIfam" id="TIGR00229">
    <property type="entry name" value="sensory_box"/>
    <property type="match status" value="2"/>
</dbReference>
<dbReference type="SUPFAM" id="SSF55874">
    <property type="entry name" value="ATPase domain of HSP90 chaperone/DNA topoisomerase II/histidine kinase"/>
    <property type="match status" value="1"/>
</dbReference>
<gene>
    <name evidence="9" type="ORF">HG543_48850</name>
</gene>
<dbReference type="CDD" id="cd00130">
    <property type="entry name" value="PAS"/>
    <property type="match status" value="2"/>
</dbReference>
<keyword evidence="10" id="KW-1185">Reference proteome</keyword>
<dbReference type="InterPro" id="IPR005467">
    <property type="entry name" value="His_kinase_dom"/>
</dbReference>
<dbReference type="GO" id="GO:0009927">
    <property type="term" value="F:histidine phosphotransfer kinase activity"/>
    <property type="evidence" value="ECO:0007669"/>
    <property type="project" value="TreeGrafter"/>
</dbReference>
<dbReference type="GO" id="GO:0006355">
    <property type="term" value="P:regulation of DNA-templated transcription"/>
    <property type="evidence" value="ECO:0007669"/>
    <property type="project" value="InterPro"/>
</dbReference>
<feature type="domain" description="PAS" evidence="7">
    <location>
        <begin position="11"/>
        <end position="69"/>
    </location>
</feature>
<dbReference type="InterPro" id="IPR035965">
    <property type="entry name" value="PAS-like_dom_sf"/>
</dbReference>
<keyword evidence="4" id="KW-0808">Transferase</keyword>
<dbReference type="InterPro" id="IPR000014">
    <property type="entry name" value="PAS"/>
</dbReference>
<dbReference type="InterPro" id="IPR013767">
    <property type="entry name" value="PAS_fold"/>
</dbReference>
<dbReference type="Pfam" id="PF00989">
    <property type="entry name" value="PAS"/>
    <property type="match status" value="2"/>
</dbReference>
<evidence type="ECO:0000259" key="6">
    <source>
        <dbReference type="PROSITE" id="PS50109"/>
    </source>
</evidence>
<dbReference type="SMART" id="SM00086">
    <property type="entry name" value="PAC"/>
    <property type="match status" value="2"/>
</dbReference>
<dbReference type="InterPro" id="IPR004358">
    <property type="entry name" value="Sig_transdc_His_kin-like_C"/>
</dbReference>
<evidence type="ECO:0000256" key="1">
    <source>
        <dbReference type="ARBA" id="ARBA00000085"/>
    </source>
</evidence>
<name>A0A848LY16_9BACT</name>
<dbReference type="RefSeq" id="WP_169351843.1">
    <property type="nucleotide sequence ID" value="NZ_JABBJJ010000462.1"/>
</dbReference>
<evidence type="ECO:0000313" key="10">
    <source>
        <dbReference type="Proteomes" id="UP000518300"/>
    </source>
</evidence>
<protein>
    <recommendedName>
        <fullName evidence="2">histidine kinase</fullName>
        <ecNumber evidence="2">2.7.13.3</ecNumber>
    </recommendedName>
</protein>
<proteinExistence type="predicted"/>
<evidence type="ECO:0000256" key="3">
    <source>
        <dbReference type="ARBA" id="ARBA00022553"/>
    </source>
</evidence>
<dbReference type="Pfam" id="PF02518">
    <property type="entry name" value="HATPase_c"/>
    <property type="match status" value="1"/>
</dbReference>
<organism evidence="9 10">
    <name type="scientific">Pyxidicoccus fallax</name>
    <dbReference type="NCBI Taxonomy" id="394095"/>
    <lineage>
        <taxon>Bacteria</taxon>
        <taxon>Pseudomonadati</taxon>
        <taxon>Myxococcota</taxon>
        <taxon>Myxococcia</taxon>
        <taxon>Myxococcales</taxon>
        <taxon>Cystobacterineae</taxon>
        <taxon>Myxococcaceae</taxon>
        <taxon>Pyxidicoccus</taxon>
    </lineage>
</organism>
<feature type="domain" description="PAS" evidence="7">
    <location>
        <begin position="273"/>
        <end position="325"/>
    </location>
</feature>
<dbReference type="InterPro" id="IPR001610">
    <property type="entry name" value="PAC"/>
</dbReference>
<evidence type="ECO:0000256" key="5">
    <source>
        <dbReference type="ARBA" id="ARBA00022777"/>
    </source>
</evidence>
<dbReference type="PROSITE" id="PS50113">
    <property type="entry name" value="PAC"/>
    <property type="match status" value="1"/>
</dbReference>
<dbReference type="Gene3D" id="1.10.287.130">
    <property type="match status" value="1"/>
</dbReference>
<dbReference type="InterPro" id="IPR013656">
    <property type="entry name" value="PAS_4"/>
</dbReference>
<dbReference type="PANTHER" id="PTHR43047">
    <property type="entry name" value="TWO-COMPONENT HISTIDINE PROTEIN KINASE"/>
    <property type="match status" value="1"/>
</dbReference>
<dbReference type="PRINTS" id="PR00344">
    <property type="entry name" value="BCTRLSENSOR"/>
</dbReference>
<dbReference type="SUPFAM" id="SSF47384">
    <property type="entry name" value="Homodimeric domain of signal transducing histidine kinase"/>
    <property type="match status" value="1"/>
</dbReference>
<dbReference type="SMART" id="SM00091">
    <property type="entry name" value="PAS"/>
    <property type="match status" value="3"/>
</dbReference>
<dbReference type="EC" id="2.7.13.3" evidence="2"/>
<dbReference type="GO" id="GO:0005886">
    <property type="term" value="C:plasma membrane"/>
    <property type="evidence" value="ECO:0007669"/>
    <property type="project" value="TreeGrafter"/>
</dbReference>
<dbReference type="Gene3D" id="3.30.565.10">
    <property type="entry name" value="Histidine kinase-like ATPase, C-terminal domain"/>
    <property type="match status" value="1"/>
</dbReference>
<dbReference type="SUPFAM" id="SSF55785">
    <property type="entry name" value="PYP-like sensor domain (PAS domain)"/>
    <property type="match status" value="2"/>
</dbReference>
<dbReference type="Proteomes" id="UP000518300">
    <property type="component" value="Unassembled WGS sequence"/>
</dbReference>
<dbReference type="CDD" id="cd00082">
    <property type="entry name" value="HisKA"/>
    <property type="match status" value="1"/>
</dbReference>
<dbReference type="InterPro" id="IPR003661">
    <property type="entry name" value="HisK_dim/P_dom"/>
</dbReference>
<reference evidence="9 10" key="1">
    <citation type="submission" date="2020-04" db="EMBL/GenBank/DDBJ databases">
        <title>Draft genome of Pyxidicoccus fallax type strain.</title>
        <authorList>
            <person name="Whitworth D.E."/>
        </authorList>
    </citation>
    <scope>NUCLEOTIDE SEQUENCE [LARGE SCALE GENOMIC DNA]</scope>
    <source>
        <strain evidence="9 10">DSM 14698</strain>
    </source>
</reference>
<dbReference type="InterPro" id="IPR036890">
    <property type="entry name" value="HATPase_C_sf"/>
</dbReference>
<feature type="domain" description="PAC" evidence="8">
    <location>
        <begin position="217"/>
        <end position="272"/>
    </location>
</feature>
<dbReference type="Pfam" id="PF08448">
    <property type="entry name" value="PAS_4"/>
    <property type="match status" value="1"/>
</dbReference>
<keyword evidence="3" id="KW-0597">Phosphoprotein</keyword>
<sequence length="639" mass="71290">MKKAAPEHPKDLALHASILEGMVSAVNLADERGTVIYTNAAEDRLFGYARGELLGQPIRVLSAWSPEEHALRVVEISAEVKAQGLWFGVLHNRRKDGTTFTSRARITPLELGGKQHWLCVRDAQAEEKRHQAEREATENLHRELLHALLGEAPAAIAILRGEDLTFEFANTLHDKVAGRRIPPGTPMVEAMPELLSQPGLLETLRRVLRTGEPFKAEEFSVRLDRHGNGTPEESFFNLAFVPIRDTSGRITGVLTHAVEVTEQVRSRMRVEEAERRLKAITDNATLGLFLMDARQHCVFMNPAAEAITGFTLAEVQGQPLHEFIHHTRPDGTPYPMAECPIDRALPTRAQEQGQDVFVRRDGSFYPVAFTASPLLVEGVPSGTVIELRDTTKENRQAEERERLLRELRQSVRLRDEFLSVAAHELKTPLTPLALRLAQLRRGAQDSYRETRNRERELKNLEVAEAQVHKLAVLVDGLLDVSRLAEGRLSLHLEDVDVADVVREVTRDMEPQATRSPLQVEVESGAVGHLDRVRVAQVVTNLLSNALKFGTGRPVHVRLRIVGRWARLTVSDQGIGIAPELLERIFHRFERGVSERHYGGLGLGLYVTRQLVEAMGGTVKAESTPSRGATFTVDLPLKKS</sequence>
<dbReference type="InterPro" id="IPR000700">
    <property type="entry name" value="PAS-assoc_C"/>
</dbReference>
<comment type="caution">
    <text evidence="9">The sequence shown here is derived from an EMBL/GenBank/DDBJ whole genome shotgun (WGS) entry which is preliminary data.</text>
</comment>
<keyword evidence="5" id="KW-0418">Kinase</keyword>
<dbReference type="PROSITE" id="PS50112">
    <property type="entry name" value="PAS"/>
    <property type="match status" value="2"/>
</dbReference>